<organism evidence="3 4">
    <name type="scientific">Morganella psychrotolerans</name>
    <dbReference type="NCBI Taxonomy" id="368603"/>
    <lineage>
        <taxon>Bacteria</taxon>
        <taxon>Pseudomonadati</taxon>
        <taxon>Pseudomonadota</taxon>
        <taxon>Gammaproteobacteria</taxon>
        <taxon>Enterobacterales</taxon>
        <taxon>Morganellaceae</taxon>
        <taxon>Morganella</taxon>
    </lineage>
</organism>
<comment type="caution">
    <text evidence="3">The sequence shown here is derived from an EMBL/GenBank/DDBJ whole genome shotgun (WGS) entry which is preliminary data.</text>
</comment>
<dbReference type="PANTHER" id="PTHR33420:SF32">
    <property type="entry name" value="FIMBRIAL-LIKE PROTEIN"/>
    <property type="match status" value="1"/>
</dbReference>
<reference evidence="3 4" key="1">
    <citation type="submission" date="2016-06" db="EMBL/GenBank/DDBJ databases">
        <authorList>
            <person name="Kjaerup R.B."/>
            <person name="Dalgaard T.S."/>
            <person name="Juul-Madsen H.R."/>
        </authorList>
    </citation>
    <scope>NUCLEOTIDE SEQUENCE [LARGE SCALE GENOMIC DNA]</scope>
    <source>
        <strain evidence="3 4">GCSL-Mp3</strain>
    </source>
</reference>
<dbReference type="SUPFAM" id="SSF49401">
    <property type="entry name" value="Bacterial adhesins"/>
    <property type="match status" value="1"/>
</dbReference>
<evidence type="ECO:0000313" key="3">
    <source>
        <dbReference type="EMBL" id="OBU10336.1"/>
    </source>
</evidence>
<dbReference type="Pfam" id="PF00419">
    <property type="entry name" value="Fimbrial"/>
    <property type="match status" value="1"/>
</dbReference>
<protein>
    <recommendedName>
        <fullName evidence="2">Fimbrial-type adhesion domain-containing protein</fullName>
    </recommendedName>
</protein>
<evidence type="ECO:0000259" key="2">
    <source>
        <dbReference type="Pfam" id="PF00419"/>
    </source>
</evidence>
<dbReference type="RefSeq" id="WP_067421956.1">
    <property type="nucleotide sequence ID" value="NZ_LZEX01000004.1"/>
</dbReference>
<dbReference type="InterPro" id="IPR000259">
    <property type="entry name" value="Adhesion_dom_fimbrial"/>
</dbReference>
<evidence type="ECO:0000313" key="4">
    <source>
        <dbReference type="Proteomes" id="UP000092247"/>
    </source>
</evidence>
<dbReference type="InterPro" id="IPR036937">
    <property type="entry name" value="Adhesion_dom_fimbrial_sf"/>
</dbReference>
<dbReference type="EMBL" id="LZEX01000004">
    <property type="protein sequence ID" value="OBU10336.1"/>
    <property type="molecule type" value="Genomic_DNA"/>
</dbReference>
<sequence length="369" mass="39697">MLSKFRRSAGNSETGKTQMKAMRNNRITTLLLATTVMMTGAGTGAFAAGQSVTLDLGNYTFEAGEVGDLQNRFLTDWAEGGTDTTICTTDGQYQKPIQARFKRADNAGTIADPVTGKTHTIQKTNIEGIGLIAFTDAAYGAGNRSSRTNSPVGSTWTDIGRAQHGAEAKEGSLTRWGYRLVTIPGKAKPGTYSLNRDISEVSVACNGSQGTDTGTVQLSGKVTVRAPTCKFPHIRGGTDVRMKEVNWEEVNKTGVNGTFASREDVWMVNCDSGVLPKVMFTDQNKPANRSNVITLTKPTASTTAQGIGYQVTGFGGYQAYNMGTYFDVGNKQTESGDYVMPLVFRYIKTSNQVTPGEANAILDMTVTYR</sequence>
<dbReference type="AlphaFoldDB" id="A0A1B8HLP1"/>
<feature type="domain" description="Fimbrial-type adhesion" evidence="2">
    <location>
        <begin position="218"/>
        <end position="368"/>
    </location>
</feature>
<dbReference type="GO" id="GO:0043709">
    <property type="term" value="P:cell adhesion involved in single-species biofilm formation"/>
    <property type="evidence" value="ECO:0007669"/>
    <property type="project" value="TreeGrafter"/>
</dbReference>
<dbReference type="Proteomes" id="UP000092247">
    <property type="component" value="Unassembled WGS sequence"/>
</dbReference>
<name>A0A1B8HLP1_9GAMM</name>
<accession>A0A1B8HLP1</accession>
<feature type="region of interest" description="Disordered" evidence="1">
    <location>
        <begin position="1"/>
        <end position="20"/>
    </location>
</feature>
<dbReference type="PANTHER" id="PTHR33420">
    <property type="entry name" value="FIMBRIAL SUBUNIT ELFA-RELATED"/>
    <property type="match status" value="1"/>
</dbReference>
<dbReference type="Gene3D" id="2.60.40.1090">
    <property type="entry name" value="Fimbrial-type adhesion domain"/>
    <property type="match status" value="1"/>
</dbReference>
<dbReference type="GO" id="GO:0009289">
    <property type="term" value="C:pilus"/>
    <property type="evidence" value="ECO:0007669"/>
    <property type="project" value="InterPro"/>
</dbReference>
<proteinExistence type="predicted"/>
<gene>
    <name evidence="3" type="ORF">AYY17_15995</name>
</gene>
<dbReference type="InterPro" id="IPR008966">
    <property type="entry name" value="Adhesion_dom_sf"/>
</dbReference>
<evidence type="ECO:0000256" key="1">
    <source>
        <dbReference type="SAM" id="MobiDB-lite"/>
    </source>
</evidence>
<dbReference type="InterPro" id="IPR050263">
    <property type="entry name" value="Bact_Fimbrial_Adh_Pro"/>
</dbReference>